<protein>
    <submittedName>
        <fullName evidence="2">Uncharacterized protein</fullName>
    </submittedName>
</protein>
<keyword evidence="1" id="KW-0812">Transmembrane</keyword>
<dbReference type="AlphaFoldDB" id="A0A382BCP6"/>
<sequence>MVKTGVHFGSAFAMSISFHMNHYVIWAIIHGSLS</sequence>
<feature type="transmembrane region" description="Helical" evidence="1">
    <location>
        <begin position="6"/>
        <end position="29"/>
    </location>
</feature>
<keyword evidence="1" id="KW-1133">Transmembrane helix</keyword>
<evidence type="ECO:0000313" key="2">
    <source>
        <dbReference type="EMBL" id="SVB10987.1"/>
    </source>
</evidence>
<accession>A0A382BCP6</accession>
<proteinExistence type="predicted"/>
<evidence type="ECO:0000256" key="1">
    <source>
        <dbReference type="SAM" id="Phobius"/>
    </source>
</evidence>
<gene>
    <name evidence="2" type="ORF">METZ01_LOCUS163841</name>
</gene>
<reference evidence="2" key="1">
    <citation type="submission" date="2018-05" db="EMBL/GenBank/DDBJ databases">
        <authorList>
            <person name="Lanie J.A."/>
            <person name="Ng W.-L."/>
            <person name="Kazmierczak K.M."/>
            <person name="Andrzejewski T.M."/>
            <person name="Davidsen T.M."/>
            <person name="Wayne K.J."/>
            <person name="Tettelin H."/>
            <person name="Glass J.I."/>
            <person name="Rusch D."/>
            <person name="Podicherti R."/>
            <person name="Tsui H.-C.T."/>
            <person name="Winkler M.E."/>
        </authorList>
    </citation>
    <scope>NUCLEOTIDE SEQUENCE</scope>
</reference>
<dbReference type="EMBL" id="UINC01028999">
    <property type="protein sequence ID" value="SVB10987.1"/>
    <property type="molecule type" value="Genomic_DNA"/>
</dbReference>
<organism evidence="2">
    <name type="scientific">marine metagenome</name>
    <dbReference type="NCBI Taxonomy" id="408172"/>
    <lineage>
        <taxon>unclassified sequences</taxon>
        <taxon>metagenomes</taxon>
        <taxon>ecological metagenomes</taxon>
    </lineage>
</organism>
<keyword evidence="1" id="KW-0472">Membrane</keyword>
<name>A0A382BCP6_9ZZZZ</name>